<evidence type="ECO:0000313" key="2">
    <source>
        <dbReference type="EMBL" id="TXR56163.1"/>
    </source>
</evidence>
<sequence length="208" mass="22349">MRLLPRDSAIFDDVTALAEHVVVGADVLVRMLGEDGADRSDLADRLVAVERAADDATRLVVRRVTSSFVTPYDRRDLVALAHGLDDCVDALAEVAAVVMATGVGELPAAVVEQVALVQRQAEVTAPAMARLRSVRDLVDYWVEVRRLEHEVGRTHLAVLAQVHRGGLRATADVLDAVAATEVASRLAAVARAFEQVSRTVETIAVQEA</sequence>
<protein>
    <submittedName>
        <fullName evidence="2">DUF47 family protein</fullName>
    </submittedName>
</protein>
<comment type="similarity">
    <text evidence="1">Belongs to the UPF0111 family.</text>
</comment>
<proteinExistence type="inferred from homology"/>
<evidence type="ECO:0000313" key="3">
    <source>
        <dbReference type="Proteomes" id="UP000321234"/>
    </source>
</evidence>
<accession>A0A5C8ZG86</accession>
<dbReference type="AlphaFoldDB" id="A0A5C8ZG86"/>
<organism evidence="2 3">
    <name type="scientific">Quadrisphaera setariae</name>
    <dbReference type="NCBI Taxonomy" id="2593304"/>
    <lineage>
        <taxon>Bacteria</taxon>
        <taxon>Bacillati</taxon>
        <taxon>Actinomycetota</taxon>
        <taxon>Actinomycetes</taxon>
        <taxon>Kineosporiales</taxon>
        <taxon>Kineosporiaceae</taxon>
        <taxon>Quadrisphaera</taxon>
    </lineage>
</organism>
<dbReference type="EMBL" id="VKAC01000006">
    <property type="protein sequence ID" value="TXR56163.1"/>
    <property type="molecule type" value="Genomic_DNA"/>
</dbReference>
<dbReference type="InterPro" id="IPR018445">
    <property type="entry name" value="Put_Phosphate_transp_reg"/>
</dbReference>
<evidence type="ECO:0000256" key="1">
    <source>
        <dbReference type="ARBA" id="ARBA00008591"/>
    </source>
</evidence>
<gene>
    <name evidence="2" type="ORF">FMM08_12110</name>
</gene>
<dbReference type="InterPro" id="IPR038078">
    <property type="entry name" value="PhoU-like_sf"/>
</dbReference>
<dbReference type="InterPro" id="IPR052912">
    <property type="entry name" value="UPF0111_domain"/>
</dbReference>
<name>A0A5C8ZG86_9ACTN</name>
<dbReference type="OrthoDB" id="9797568at2"/>
<reference evidence="2 3" key="1">
    <citation type="submission" date="2019-07" db="EMBL/GenBank/DDBJ databases">
        <title>Quadrisphaera sp. strain DD2A genome sequencing and assembly.</title>
        <authorList>
            <person name="Kim I."/>
        </authorList>
    </citation>
    <scope>NUCLEOTIDE SEQUENCE [LARGE SCALE GENOMIC DNA]</scope>
    <source>
        <strain evidence="2 3">DD2A</strain>
    </source>
</reference>
<dbReference type="PANTHER" id="PTHR37298">
    <property type="entry name" value="UPF0111 PROTEIN YKAA"/>
    <property type="match status" value="1"/>
</dbReference>
<keyword evidence="3" id="KW-1185">Reference proteome</keyword>
<dbReference type="Pfam" id="PF01865">
    <property type="entry name" value="PhoU_div"/>
    <property type="match status" value="1"/>
</dbReference>
<dbReference type="PANTHER" id="PTHR37298:SF1">
    <property type="entry name" value="UPF0111 PROTEIN YKAA"/>
    <property type="match status" value="1"/>
</dbReference>
<dbReference type="Gene3D" id="1.20.58.220">
    <property type="entry name" value="Phosphate transport system protein phou homolog 2, domain 2"/>
    <property type="match status" value="1"/>
</dbReference>
<dbReference type="RefSeq" id="WP_147926595.1">
    <property type="nucleotide sequence ID" value="NZ_VKAC01000006.1"/>
</dbReference>
<comment type="caution">
    <text evidence="2">The sequence shown here is derived from an EMBL/GenBank/DDBJ whole genome shotgun (WGS) entry which is preliminary data.</text>
</comment>
<dbReference type="Proteomes" id="UP000321234">
    <property type="component" value="Unassembled WGS sequence"/>
</dbReference>